<evidence type="ECO:0000313" key="1">
    <source>
        <dbReference type="EMBL" id="KAI3665247.1"/>
    </source>
</evidence>
<protein>
    <submittedName>
        <fullName evidence="1">Uncharacterized protein</fullName>
    </submittedName>
</protein>
<proteinExistence type="predicted"/>
<keyword evidence="2" id="KW-1185">Reference proteome</keyword>
<accession>A0ACB8XEX3</accession>
<comment type="caution">
    <text evidence="1">The sequence shown here is derived from an EMBL/GenBank/DDBJ whole genome shotgun (WGS) entry which is preliminary data.</text>
</comment>
<dbReference type="EMBL" id="CM042064">
    <property type="protein sequence ID" value="KAI3665247.1"/>
    <property type="molecule type" value="Genomic_DNA"/>
</dbReference>
<dbReference type="Proteomes" id="UP001055879">
    <property type="component" value="Linkage Group LG18"/>
</dbReference>
<gene>
    <name evidence="1" type="ORF">L6452_43871</name>
</gene>
<reference evidence="2" key="1">
    <citation type="journal article" date="2022" name="Mol. Ecol. Resour.">
        <title>The genomes of chicory, endive, great burdock and yacon provide insights into Asteraceae palaeo-polyploidization history and plant inulin production.</title>
        <authorList>
            <person name="Fan W."/>
            <person name="Wang S."/>
            <person name="Wang H."/>
            <person name="Wang A."/>
            <person name="Jiang F."/>
            <person name="Liu H."/>
            <person name="Zhao H."/>
            <person name="Xu D."/>
            <person name="Zhang Y."/>
        </authorList>
    </citation>
    <scope>NUCLEOTIDE SEQUENCE [LARGE SCALE GENOMIC DNA]</scope>
    <source>
        <strain evidence="2">cv. Niubang</strain>
    </source>
</reference>
<organism evidence="1 2">
    <name type="scientific">Arctium lappa</name>
    <name type="common">Greater burdock</name>
    <name type="synonym">Lappa major</name>
    <dbReference type="NCBI Taxonomy" id="4217"/>
    <lineage>
        <taxon>Eukaryota</taxon>
        <taxon>Viridiplantae</taxon>
        <taxon>Streptophyta</taxon>
        <taxon>Embryophyta</taxon>
        <taxon>Tracheophyta</taxon>
        <taxon>Spermatophyta</taxon>
        <taxon>Magnoliopsida</taxon>
        <taxon>eudicotyledons</taxon>
        <taxon>Gunneridae</taxon>
        <taxon>Pentapetalae</taxon>
        <taxon>asterids</taxon>
        <taxon>campanulids</taxon>
        <taxon>Asterales</taxon>
        <taxon>Asteraceae</taxon>
        <taxon>Carduoideae</taxon>
        <taxon>Cardueae</taxon>
        <taxon>Arctiinae</taxon>
        <taxon>Arctium</taxon>
    </lineage>
</organism>
<evidence type="ECO:0000313" key="2">
    <source>
        <dbReference type="Proteomes" id="UP001055879"/>
    </source>
</evidence>
<name>A0ACB8XEX3_ARCLA</name>
<sequence>MLMFLKENLNCATSANSSIVGTSGSSLALEIDLNEAPLPSPREVVCSGGCGFAAELHRCGSCGEMEGAMVVYGDCGRRFHVECLAVREEQREWMCFECLIECNNGRRLPRGGVGDGYGSGLFDMNASPPREDDGGEEDYFVNSNLVLVANFPKGCTGVERCGCLLKFSGEINSPLLLAIFRYSSAPCS</sequence>
<reference evidence="1 2" key="2">
    <citation type="journal article" date="2022" name="Mol. Ecol. Resour.">
        <title>The genomes of chicory, endive, great burdock and yacon provide insights into Asteraceae paleo-polyploidization history and plant inulin production.</title>
        <authorList>
            <person name="Fan W."/>
            <person name="Wang S."/>
            <person name="Wang H."/>
            <person name="Wang A."/>
            <person name="Jiang F."/>
            <person name="Liu H."/>
            <person name="Zhao H."/>
            <person name="Xu D."/>
            <person name="Zhang Y."/>
        </authorList>
    </citation>
    <scope>NUCLEOTIDE SEQUENCE [LARGE SCALE GENOMIC DNA]</scope>
    <source>
        <strain evidence="2">cv. Niubang</strain>
    </source>
</reference>